<evidence type="ECO:0000313" key="1">
    <source>
        <dbReference type="EMBL" id="EKC28106.1"/>
    </source>
</evidence>
<organism evidence="1">
    <name type="scientific">Magallana gigas</name>
    <name type="common">Pacific oyster</name>
    <name type="synonym">Crassostrea gigas</name>
    <dbReference type="NCBI Taxonomy" id="29159"/>
    <lineage>
        <taxon>Eukaryota</taxon>
        <taxon>Metazoa</taxon>
        <taxon>Spiralia</taxon>
        <taxon>Lophotrochozoa</taxon>
        <taxon>Mollusca</taxon>
        <taxon>Bivalvia</taxon>
        <taxon>Autobranchia</taxon>
        <taxon>Pteriomorphia</taxon>
        <taxon>Ostreida</taxon>
        <taxon>Ostreoidea</taxon>
        <taxon>Ostreidae</taxon>
        <taxon>Magallana</taxon>
    </lineage>
</organism>
<dbReference type="AlphaFoldDB" id="K1R2T2"/>
<evidence type="ECO:0008006" key="2">
    <source>
        <dbReference type="Google" id="ProtNLM"/>
    </source>
</evidence>
<reference evidence="1" key="1">
    <citation type="journal article" date="2012" name="Nature">
        <title>The oyster genome reveals stress adaptation and complexity of shell formation.</title>
        <authorList>
            <person name="Zhang G."/>
            <person name="Fang X."/>
            <person name="Guo X."/>
            <person name="Li L."/>
            <person name="Luo R."/>
            <person name="Xu F."/>
            <person name="Yang P."/>
            <person name="Zhang L."/>
            <person name="Wang X."/>
            <person name="Qi H."/>
            <person name="Xiong Z."/>
            <person name="Que H."/>
            <person name="Xie Y."/>
            <person name="Holland P.W."/>
            <person name="Paps J."/>
            <person name="Zhu Y."/>
            <person name="Wu F."/>
            <person name="Chen Y."/>
            <person name="Wang J."/>
            <person name="Peng C."/>
            <person name="Meng J."/>
            <person name="Yang L."/>
            <person name="Liu J."/>
            <person name="Wen B."/>
            <person name="Zhang N."/>
            <person name="Huang Z."/>
            <person name="Zhu Q."/>
            <person name="Feng Y."/>
            <person name="Mount A."/>
            <person name="Hedgecock D."/>
            <person name="Xu Z."/>
            <person name="Liu Y."/>
            <person name="Domazet-Loso T."/>
            <person name="Du Y."/>
            <person name="Sun X."/>
            <person name="Zhang S."/>
            <person name="Liu B."/>
            <person name="Cheng P."/>
            <person name="Jiang X."/>
            <person name="Li J."/>
            <person name="Fan D."/>
            <person name="Wang W."/>
            <person name="Fu W."/>
            <person name="Wang T."/>
            <person name="Wang B."/>
            <person name="Zhang J."/>
            <person name="Peng Z."/>
            <person name="Li Y."/>
            <person name="Li N."/>
            <person name="Wang J."/>
            <person name="Chen M."/>
            <person name="He Y."/>
            <person name="Tan F."/>
            <person name="Song X."/>
            <person name="Zheng Q."/>
            <person name="Huang R."/>
            <person name="Yang H."/>
            <person name="Du X."/>
            <person name="Chen L."/>
            <person name="Yang M."/>
            <person name="Gaffney P.M."/>
            <person name="Wang S."/>
            <person name="Luo L."/>
            <person name="She Z."/>
            <person name="Ming Y."/>
            <person name="Huang W."/>
            <person name="Zhang S."/>
            <person name="Huang B."/>
            <person name="Zhang Y."/>
            <person name="Qu T."/>
            <person name="Ni P."/>
            <person name="Miao G."/>
            <person name="Wang J."/>
            <person name="Wang Q."/>
            <person name="Steinberg C.E."/>
            <person name="Wang H."/>
            <person name="Li N."/>
            <person name="Qian L."/>
            <person name="Zhang G."/>
            <person name="Li Y."/>
            <person name="Yang H."/>
            <person name="Liu X."/>
            <person name="Wang J."/>
            <person name="Yin Y."/>
            <person name="Wang J."/>
        </authorList>
    </citation>
    <scope>NUCLEOTIDE SEQUENCE [LARGE SCALE GENOMIC DNA]</scope>
    <source>
        <strain evidence="1">05x7-T-G4-1.051#20</strain>
    </source>
</reference>
<dbReference type="InterPro" id="IPR027417">
    <property type="entry name" value="P-loop_NTPase"/>
</dbReference>
<name>K1R2T2_MAGGI</name>
<proteinExistence type="predicted"/>
<dbReference type="HOGENOM" id="CLU_752842_0_0_1"/>
<accession>K1R2T2</accession>
<dbReference type="Gene3D" id="3.40.50.300">
    <property type="entry name" value="P-loop containing nucleotide triphosphate hydrolases"/>
    <property type="match status" value="1"/>
</dbReference>
<protein>
    <recommendedName>
        <fullName evidence="2">Interferon-induced protein 44-like protein</fullName>
    </recommendedName>
</protein>
<dbReference type="EMBL" id="JH817520">
    <property type="protein sequence ID" value="EKC28106.1"/>
    <property type="molecule type" value="Genomic_DNA"/>
</dbReference>
<gene>
    <name evidence="1" type="ORF">CGI_10001395</name>
</gene>
<sequence>MTFMRGSVESRVLAVDRHNANVTIKSTSSKVNKKPNSVKVKASAIPKREKEFQSLLHNMHKDTPKEPGFQYFNEMTAEQNTEQVTKDEIWENLKANLEALEKPRNLLLLGSLGTGKSSFINTVITALTGKYKYYADVGRGSSHNTMRLHMIPSAEYWNPENKEIKAQNLPTFIDIIGLETSLSESKEEISVNKELMRLIINGQLPQNCDLFDLSNKLKNREKINIKPDLQIAAVDIIIVVLSAENYVTPDILLYDICKEAKFETKNIPVFLVLTNVDKSNLSEKGLEEKKNDICSIMNIEPYKVLMCSNYQPDHKPSIKKDIKILEFLMKENVELQWAMKSYHHAETYFNVSKTNLYFRTSSDDSLTY</sequence>
<dbReference type="SUPFAM" id="SSF52540">
    <property type="entry name" value="P-loop containing nucleoside triphosphate hydrolases"/>
    <property type="match status" value="1"/>
</dbReference>
<dbReference type="InParanoid" id="K1R2T2"/>